<evidence type="ECO:0000256" key="5">
    <source>
        <dbReference type="ARBA" id="ARBA00022801"/>
    </source>
</evidence>
<dbReference type="PANTHER" id="PTHR42945:SF1">
    <property type="entry name" value="HISTIDINE BIOSYNTHESIS BIFUNCTIONAL PROTEIN HIS7"/>
    <property type="match status" value="1"/>
</dbReference>
<name>A0A2G6KL33_9BACT</name>
<dbReference type="InterPro" id="IPR002496">
    <property type="entry name" value="PRib_AMP_CycHydrolase_dom"/>
</dbReference>
<feature type="domain" description="Phosphoribosyl-AMP cyclohydrolase" evidence="7">
    <location>
        <begin position="43"/>
        <end position="112"/>
    </location>
</feature>
<protein>
    <recommendedName>
        <fullName evidence="3">phosphoribosyl-AMP cyclohydrolase</fullName>
        <ecNumber evidence="3">3.5.4.19</ecNumber>
    </recommendedName>
</protein>
<dbReference type="EMBL" id="PDSK01000016">
    <property type="protein sequence ID" value="PIE36371.1"/>
    <property type="molecule type" value="Genomic_DNA"/>
</dbReference>
<evidence type="ECO:0000256" key="1">
    <source>
        <dbReference type="ARBA" id="ARBA00000024"/>
    </source>
</evidence>
<dbReference type="Pfam" id="PF01502">
    <property type="entry name" value="PRA-CH"/>
    <property type="match status" value="1"/>
</dbReference>
<dbReference type="Proteomes" id="UP000230821">
    <property type="component" value="Unassembled WGS sequence"/>
</dbReference>
<evidence type="ECO:0000259" key="7">
    <source>
        <dbReference type="Pfam" id="PF01502"/>
    </source>
</evidence>
<reference evidence="8 9" key="1">
    <citation type="submission" date="2017-10" db="EMBL/GenBank/DDBJ databases">
        <title>Novel microbial diversity and functional potential in the marine mammal oral microbiome.</title>
        <authorList>
            <person name="Dudek N.K."/>
            <person name="Sun C.L."/>
            <person name="Burstein D."/>
            <person name="Kantor R.S."/>
            <person name="Aliaga Goltsman D.S."/>
            <person name="Bik E.M."/>
            <person name="Thomas B.C."/>
            <person name="Banfield J.F."/>
            <person name="Relman D.A."/>
        </authorList>
    </citation>
    <scope>NUCLEOTIDE SEQUENCE [LARGE SCALE GENOMIC DNA]</scope>
    <source>
        <strain evidence="8">DOLJORAL78_47_16</strain>
    </source>
</reference>
<dbReference type="GO" id="GO:0004635">
    <property type="term" value="F:phosphoribosyl-AMP cyclohydrolase activity"/>
    <property type="evidence" value="ECO:0007669"/>
    <property type="project" value="UniProtKB-EC"/>
</dbReference>
<comment type="caution">
    <text evidence="8">The sequence shown here is derived from an EMBL/GenBank/DDBJ whole genome shotgun (WGS) entry which is preliminary data.</text>
</comment>
<dbReference type="Gene3D" id="3.10.20.810">
    <property type="entry name" value="Phosphoribosyl-AMP cyclohydrolase"/>
    <property type="match status" value="1"/>
</dbReference>
<dbReference type="SUPFAM" id="SSF141734">
    <property type="entry name" value="HisI-like"/>
    <property type="match status" value="1"/>
</dbReference>
<gene>
    <name evidence="8" type="ORF">CSA56_00450</name>
</gene>
<comment type="pathway">
    <text evidence="2">Amino-acid biosynthesis; L-histidine biosynthesis; L-histidine from 5-phospho-alpha-D-ribose 1-diphosphate: step 3/9.</text>
</comment>
<evidence type="ECO:0000313" key="8">
    <source>
        <dbReference type="EMBL" id="PIE36371.1"/>
    </source>
</evidence>
<accession>A0A2G6KL33</accession>
<dbReference type="UniPathway" id="UPA00031">
    <property type="reaction ID" value="UER00008"/>
</dbReference>
<keyword evidence="5 8" id="KW-0378">Hydrolase</keyword>
<dbReference type="GO" id="GO:0000105">
    <property type="term" value="P:L-histidine biosynthetic process"/>
    <property type="evidence" value="ECO:0007669"/>
    <property type="project" value="UniProtKB-UniPathway"/>
</dbReference>
<evidence type="ECO:0000256" key="4">
    <source>
        <dbReference type="ARBA" id="ARBA00022605"/>
    </source>
</evidence>
<sequence>MNQLEEGKILQLDFQKLKKIAQGGNNVLPVAVQNFDTKEVILIAYVNEEALDATLDTKIATFWSTSRNELWIKGKTSGETFEVFGVYVNCEQNSLVYTVRPTRGGICHTKNKNREPRNCYYRQINFETRELENLDP</sequence>
<dbReference type="InterPro" id="IPR038019">
    <property type="entry name" value="PRib_AMP_CycHydrolase_sf"/>
</dbReference>
<comment type="catalytic activity">
    <reaction evidence="1">
        <text>1-(5-phospho-beta-D-ribosyl)-5'-AMP + H2O = 1-(5-phospho-beta-D-ribosyl)-5-[(5-phospho-beta-D-ribosylamino)methylideneamino]imidazole-4-carboxamide</text>
        <dbReference type="Rhea" id="RHEA:20049"/>
        <dbReference type="ChEBI" id="CHEBI:15377"/>
        <dbReference type="ChEBI" id="CHEBI:58435"/>
        <dbReference type="ChEBI" id="CHEBI:59457"/>
        <dbReference type="EC" id="3.5.4.19"/>
    </reaction>
</comment>
<evidence type="ECO:0000256" key="3">
    <source>
        <dbReference type="ARBA" id="ARBA00012721"/>
    </source>
</evidence>
<evidence type="ECO:0000256" key="6">
    <source>
        <dbReference type="ARBA" id="ARBA00023102"/>
    </source>
</evidence>
<organism evidence="8 9">
    <name type="scientific">candidate division KSB3 bacterium</name>
    <dbReference type="NCBI Taxonomy" id="2044937"/>
    <lineage>
        <taxon>Bacteria</taxon>
        <taxon>candidate division KSB3</taxon>
    </lineage>
</organism>
<dbReference type="AlphaFoldDB" id="A0A2G6KL33"/>
<evidence type="ECO:0000313" key="9">
    <source>
        <dbReference type="Proteomes" id="UP000230821"/>
    </source>
</evidence>
<dbReference type="PANTHER" id="PTHR42945">
    <property type="entry name" value="HISTIDINE BIOSYNTHESIS BIFUNCTIONAL PROTEIN"/>
    <property type="match status" value="1"/>
</dbReference>
<proteinExistence type="predicted"/>
<evidence type="ECO:0000256" key="2">
    <source>
        <dbReference type="ARBA" id="ARBA00005169"/>
    </source>
</evidence>
<dbReference type="EC" id="3.5.4.19" evidence="3"/>
<keyword evidence="4" id="KW-0028">Amino-acid biosynthesis</keyword>
<keyword evidence="6" id="KW-0368">Histidine biosynthesis</keyword>